<dbReference type="Proteomes" id="UP000319313">
    <property type="component" value="Unassembled WGS sequence"/>
</dbReference>
<organism evidence="1 2">
    <name type="scientific">Microcystis aeruginosa Ma_SC_T_19800800_S464</name>
    <dbReference type="NCBI Taxonomy" id="2486257"/>
    <lineage>
        <taxon>Bacteria</taxon>
        <taxon>Bacillati</taxon>
        <taxon>Cyanobacteriota</taxon>
        <taxon>Cyanophyceae</taxon>
        <taxon>Oscillatoriophycideae</taxon>
        <taxon>Chroococcales</taxon>
        <taxon>Microcystaceae</taxon>
        <taxon>Microcystis</taxon>
    </lineage>
</organism>
<protein>
    <submittedName>
        <fullName evidence="1">Transcriptional regulator</fullName>
    </submittedName>
</protein>
<evidence type="ECO:0000313" key="2">
    <source>
        <dbReference type="Proteomes" id="UP000319313"/>
    </source>
</evidence>
<dbReference type="EMBL" id="SFBL01000156">
    <property type="protein sequence ID" value="TRU23161.1"/>
    <property type="molecule type" value="Genomic_DNA"/>
</dbReference>
<sequence length="135" mass="15120">MILTFNSETYGELLALYQPKAITTEAENERAIAIAQELEHRSELSAEEGALLELLIALIEKFEADHYPIPERTPLSTLLHLMEANEIERQDLLGVFSSLEIVNRVIEGERAIERGEAQALASYFQVDASLFASMV</sequence>
<name>A0A552DLR8_MICAE</name>
<reference evidence="1 2" key="1">
    <citation type="submission" date="2019-01" db="EMBL/GenBank/DDBJ databases">
        <title>Coherence of Microcystis species and biogeography revealed through population genomics.</title>
        <authorList>
            <person name="Perez-Carrascal O.M."/>
            <person name="Terrat Y."/>
            <person name="Giani A."/>
            <person name="Fortin N."/>
            <person name="Tromas N."/>
            <person name="Shapiro B.J."/>
        </authorList>
    </citation>
    <scope>NUCLEOTIDE SEQUENCE [LARGE SCALE GENOMIC DNA]</scope>
    <source>
        <strain evidence="1">Ma_SC_T_19800800_S464</strain>
    </source>
</reference>
<evidence type="ECO:0000313" key="1">
    <source>
        <dbReference type="EMBL" id="TRU23161.1"/>
    </source>
</evidence>
<comment type="caution">
    <text evidence="1">The sequence shown here is derived from an EMBL/GenBank/DDBJ whole genome shotgun (WGS) entry which is preliminary data.</text>
</comment>
<accession>A0A552DLR8</accession>
<dbReference type="AlphaFoldDB" id="A0A552DLR8"/>
<proteinExistence type="predicted"/>
<gene>
    <name evidence="1" type="ORF">EWV81_16825</name>
</gene>